<gene>
    <name evidence="1" type="ORF">HCDG_01749</name>
</gene>
<dbReference type="PANTHER" id="PTHR18901:SF38">
    <property type="entry name" value="PSEUDOURIDINE-5'-PHOSPHATASE"/>
    <property type="match status" value="1"/>
</dbReference>
<dbReference type="GO" id="GO:0016791">
    <property type="term" value="F:phosphatase activity"/>
    <property type="evidence" value="ECO:0007669"/>
    <property type="project" value="UniProtKB-ARBA"/>
</dbReference>
<reference evidence="2" key="1">
    <citation type="submission" date="2009-05" db="EMBL/GenBank/DDBJ databases">
        <title>The genome sequence of Ajellomyces capsulatus strain H143.</title>
        <authorList>
            <person name="Champion M."/>
            <person name="Cuomo C.A."/>
            <person name="Ma L.-J."/>
            <person name="Henn M.R."/>
            <person name="Sil A."/>
            <person name="Goldman B."/>
            <person name="Young S.K."/>
            <person name="Kodira C.D."/>
            <person name="Zeng Q."/>
            <person name="Koehrsen M."/>
            <person name="Alvarado L."/>
            <person name="Berlin A.M."/>
            <person name="Borenstein D."/>
            <person name="Chen Z."/>
            <person name="Engels R."/>
            <person name="Freedman E."/>
            <person name="Gellesch M."/>
            <person name="Goldberg J."/>
            <person name="Griggs A."/>
            <person name="Gujja S."/>
            <person name="Heiman D.I."/>
            <person name="Hepburn T.A."/>
            <person name="Howarth C."/>
            <person name="Jen D."/>
            <person name="Larson L."/>
            <person name="Lewis B."/>
            <person name="Mehta T."/>
            <person name="Park D."/>
            <person name="Pearson M."/>
            <person name="Roberts A."/>
            <person name="Saif S."/>
            <person name="Shea T.D."/>
            <person name="Shenoy N."/>
            <person name="Sisk P."/>
            <person name="Stolte C."/>
            <person name="Sykes S."/>
            <person name="Walk T."/>
            <person name="White J."/>
            <person name="Yandava C."/>
            <person name="Klein B."/>
            <person name="McEwen J.G."/>
            <person name="Puccia R."/>
            <person name="Goldman G.H."/>
            <person name="Felipe M.S."/>
            <person name="Nino-Vega G."/>
            <person name="San-Blas G."/>
            <person name="Taylor J.W."/>
            <person name="Mendoza L."/>
            <person name="Galagan J.E."/>
            <person name="Nusbaum C."/>
            <person name="Birren B.W."/>
        </authorList>
    </citation>
    <scope>NUCLEOTIDE SEQUENCE [LARGE SCALE GENOMIC DNA]</scope>
    <source>
        <strain evidence="2">H143</strain>
    </source>
</reference>
<dbReference type="eggNOG" id="KOG2914">
    <property type="taxonomic scope" value="Eukaryota"/>
</dbReference>
<name>C6H5P8_AJECH</name>
<keyword evidence="1" id="KW-0378">Hydrolase</keyword>
<dbReference type="Proteomes" id="UP000002624">
    <property type="component" value="Unassembled WGS sequence"/>
</dbReference>
<evidence type="ECO:0000313" key="1">
    <source>
        <dbReference type="EMBL" id="EER43719.1"/>
    </source>
</evidence>
<dbReference type="HOGENOM" id="CLU_045011_13_0_1"/>
<dbReference type="VEuPathDB" id="FungiDB:HCDG_01749"/>
<dbReference type="OMA" id="IWCPHPG"/>
<dbReference type="Gene3D" id="3.40.50.1000">
    <property type="entry name" value="HAD superfamily/HAD-like"/>
    <property type="match status" value="1"/>
</dbReference>
<dbReference type="SUPFAM" id="SSF56784">
    <property type="entry name" value="HAD-like"/>
    <property type="match status" value="1"/>
</dbReference>
<dbReference type="InterPro" id="IPR006439">
    <property type="entry name" value="HAD-SF_hydro_IA"/>
</dbReference>
<dbReference type="PANTHER" id="PTHR18901">
    <property type="entry name" value="2-DEOXYGLUCOSE-6-PHOSPHATE PHOSPHATASE 2"/>
    <property type="match status" value="1"/>
</dbReference>
<dbReference type="OrthoDB" id="40579at2759"/>
<dbReference type="NCBIfam" id="TIGR01509">
    <property type="entry name" value="HAD-SF-IA-v3"/>
    <property type="match status" value="1"/>
</dbReference>
<dbReference type="InterPro" id="IPR036412">
    <property type="entry name" value="HAD-like_sf"/>
</dbReference>
<protein>
    <submittedName>
        <fullName evidence="1">HAD superfamily hydrolase</fullName>
    </submittedName>
</protein>
<organism evidence="1 2">
    <name type="scientific">Ajellomyces capsulatus (strain H143)</name>
    <name type="common">Darling's disease fungus</name>
    <name type="synonym">Histoplasma capsulatum</name>
    <dbReference type="NCBI Taxonomy" id="544712"/>
    <lineage>
        <taxon>Eukaryota</taxon>
        <taxon>Fungi</taxon>
        <taxon>Dikarya</taxon>
        <taxon>Ascomycota</taxon>
        <taxon>Pezizomycotina</taxon>
        <taxon>Eurotiomycetes</taxon>
        <taxon>Eurotiomycetidae</taxon>
        <taxon>Onygenales</taxon>
        <taxon>Ajellomycetaceae</taxon>
        <taxon>Histoplasma</taxon>
    </lineage>
</organism>
<accession>C6H5P8</accession>
<evidence type="ECO:0000313" key="2">
    <source>
        <dbReference type="Proteomes" id="UP000002624"/>
    </source>
</evidence>
<sequence>MDGLLIDSEDIYSLVINTILHEYGRPSMPWSIKAQLQGRPAPQLHSSSWQHITDTKGKNFSTKIQAGKIFHDWAQLPITMEDFREKQAALQKIHFPTTKPLPGVVSLLSTLAKTAQTPCPIHMALATSSTSENYALKAAHLADLFSVFPESRLIRGDNPRIGAGRGKPLPDIYLLALEAINEEIRAANNGEPELKPEECLVFEDSVPGVEAGRRAGMQVVWVPYSGLLEEYCGKEELVLAGLTGEHKDVDVEHAVLEGLEGLGTWRGRGSGKTGEVGDGWAHLLQSLENFPYEKFGIKIQREH</sequence>
<dbReference type="Pfam" id="PF00702">
    <property type="entry name" value="Hydrolase"/>
    <property type="match status" value="1"/>
</dbReference>
<dbReference type="STRING" id="544712.C6H5P8"/>
<dbReference type="EMBL" id="GG692420">
    <property type="protein sequence ID" value="EER43719.1"/>
    <property type="molecule type" value="Genomic_DNA"/>
</dbReference>
<dbReference type="Gene3D" id="1.10.150.240">
    <property type="entry name" value="Putative phosphatase, domain 2"/>
    <property type="match status" value="1"/>
</dbReference>
<dbReference type="InterPro" id="IPR023198">
    <property type="entry name" value="PGP-like_dom2"/>
</dbReference>
<proteinExistence type="predicted"/>
<dbReference type="InterPro" id="IPR023214">
    <property type="entry name" value="HAD_sf"/>
</dbReference>
<dbReference type="AlphaFoldDB" id="C6H5P8"/>